<name>A0A179GN88_PURLI</name>
<dbReference type="EMBL" id="LSBH01000007">
    <property type="protein sequence ID" value="OAQ76290.1"/>
    <property type="molecule type" value="Genomic_DNA"/>
</dbReference>
<dbReference type="Proteomes" id="UP000078340">
    <property type="component" value="Unassembled WGS sequence"/>
</dbReference>
<evidence type="ECO:0000313" key="2">
    <source>
        <dbReference type="EMBL" id="OAQ79377.1"/>
    </source>
</evidence>
<gene>
    <name evidence="1" type="ORF">VFPBJ_08650</name>
    <name evidence="2" type="ORF">VFPFJ_09863</name>
</gene>
<organism evidence="2 3">
    <name type="scientific">Purpureocillium lilacinum</name>
    <name type="common">Paecilomyces lilacinus</name>
    <dbReference type="NCBI Taxonomy" id="33203"/>
    <lineage>
        <taxon>Eukaryota</taxon>
        <taxon>Fungi</taxon>
        <taxon>Dikarya</taxon>
        <taxon>Ascomycota</taxon>
        <taxon>Pezizomycotina</taxon>
        <taxon>Sordariomycetes</taxon>
        <taxon>Hypocreomycetidae</taxon>
        <taxon>Hypocreales</taxon>
        <taxon>Ophiocordycipitaceae</taxon>
        <taxon>Purpureocillium</taxon>
    </lineage>
</organism>
<evidence type="ECO:0000313" key="1">
    <source>
        <dbReference type="EMBL" id="OAQ76290.1"/>
    </source>
</evidence>
<evidence type="ECO:0000313" key="3">
    <source>
        <dbReference type="Proteomes" id="UP000078340"/>
    </source>
</evidence>
<comment type="caution">
    <text evidence="2">The sequence shown here is derived from an EMBL/GenBank/DDBJ whole genome shotgun (WGS) entry which is preliminary data.</text>
</comment>
<protein>
    <submittedName>
        <fullName evidence="2">Uncharacterized protein</fullName>
    </submittedName>
</protein>
<dbReference type="AlphaFoldDB" id="A0A179GN88"/>
<reference evidence="2 3" key="1">
    <citation type="submission" date="2016-02" db="EMBL/GenBank/DDBJ databases">
        <title>Biosynthesis of antibiotic leucinostatins and their inhibition on Phytophthora in bio-control Purpureocillium lilacinum.</title>
        <authorList>
            <person name="Wang G."/>
            <person name="Liu Z."/>
            <person name="Lin R."/>
            <person name="Li E."/>
            <person name="Mao Z."/>
            <person name="Ling J."/>
            <person name="Yin W."/>
            <person name="Xie B."/>
        </authorList>
    </citation>
    <scope>NUCLEOTIDE SEQUENCE [LARGE SCALE GENOMIC DNA]</scope>
    <source>
        <strain evidence="1">PLBJ-1</strain>
        <strain evidence="2">PLFJ-1</strain>
    </source>
</reference>
<dbReference type="Proteomes" id="UP000078240">
    <property type="component" value="Unassembled WGS sequence"/>
</dbReference>
<proteinExistence type="predicted"/>
<dbReference type="EMBL" id="LSBI01000010">
    <property type="protein sequence ID" value="OAQ79377.1"/>
    <property type="molecule type" value="Genomic_DNA"/>
</dbReference>
<accession>A0A179GN88</accession>
<sequence>MVPSKSINGDSVSPLPVQVGEHQLCGGFHACGCRLLLGEGGAQDLSSLVAHLDMARLGLCARLSSHLTPSWNEVSVRPVVPKRSSGATSQPAFTCAPSSHGCSVIVLIITYLYGHDILRALLCIRVHLTDPQKPLAFY</sequence>